<reference evidence="2" key="1">
    <citation type="thesis" date="2020" institute="ProQuest LLC" country="789 East Eisenhower Parkway, Ann Arbor, MI, USA">
        <title>Comparative Genomics and Chromosome Evolution.</title>
        <authorList>
            <person name="Mudd A.B."/>
        </authorList>
    </citation>
    <scope>NUCLEOTIDE SEQUENCE</scope>
    <source>
        <strain evidence="2">HN-11 Male</strain>
        <tissue evidence="2">Kidney and liver</tissue>
    </source>
</reference>
<proteinExistence type="predicted"/>
<feature type="region of interest" description="Disordered" evidence="1">
    <location>
        <begin position="1"/>
        <end position="72"/>
    </location>
</feature>
<comment type="caution">
    <text evidence="2">The sequence shown here is derived from an EMBL/GenBank/DDBJ whole genome shotgun (WGS) entry which is preliminary data.</text>
</comment>
<feature type="compositionally biased region" description="Acidic residues" evidence="1">
    <location>
        <begin position="46"/>
        <end position="72"/>
    </location>
</feature>
<evidence type="ECO:0000256" key="1">
    <source>
        <dbReference type="SAM" id="MobiDB-lite"/>
    </source>
</evidence>
<keyword evidence="3" id="KW-1185">Reference proteome</keyword>
<dbReference type="AlphaFoldDB" id="A0A8J6KJR2"/>
<organism evidence="2 3">
    <name type="scientific">Eleutherodactylus coqui</name>
    <name type="common">Puerto Rican coqui</name>
    <dbReference type="NCBI Taxonomy" id="57060"/>
    <lineage>
        <taxon>Eukaryota</taxon>
        <taxon>Metazoa</taxon>
        <taxon>Chordata</taxon>
        <taxon>Craniata</taxon>
        <taxon>Vertebrata</taxon>
        <taxon>Euteleostomi</taxon>
        <taxon>Amphibia</taxon>
        <taxon>Batrachia</taxon>
        <taxon>Anura</taxon>
        <taxon>Neobatrachia</taxon>
        <taxon>Hyloidea</taxon>
        <taxon>Eleutherodactylidae</taxon>
        <taxon>Eleutherodactylinae</taxon>
        <taxon>Eleutherodactylus</taxon>
        <taxon>Eleutherodactylus</taxon>
    </lineage>
</organism>
<sequence>EEEKEREVTPPPASPVPAVLTQKSPSPVPEPVQTVSKSAEEKAFLDLEDDLDNMELDDIDTTDINLDDELSD</sequence>
<evidence type="ECO:0000313" key="3">
    <source>
        <dbReference type="Proteomes" id="UP000770717"/>
    </source>
</evidence>
<gene>
    <name evidence="2" type="ORF">GDO78_001998</name>
</gene>
<name>A0A8J6KJR2_ELECQ</name>
<protein>
    <submittedName>
        <fullName evidence="2">Uncharacterized protein</fullName>
    </submittedName>
</protein>
<feature type="non-terminal residue" evidence="2">
    <location>
        <position position="72"/>
    </location>
</feature>
<accession>A0A8J6KJR2</accession>
<evidence type="ECO:0000313" key="2">
    <source>
        <dbReference type="EMBL" id="KAG9494435.1"/>
    </source>
</evidence>
<dbReference type="EMBL" id="WNTK01000001">
    <property type="protein sequence ID" value="KAG9494435.1"/>
    <property type="molecule type" value="Genomic_DNA"/>
</dbReference>
<dbReference type="Proteomes" id="UP000770717">
    <property type="component" value="Unassembled WGS sequence"/>
</dbReference>